<dbReference type="InterPro" id="IPR036736">
    <property type="entry name" value="ACP-like_sf"/>
</dbReference>
<accession>A0ABR4YHE5</accession>
<comment type="caution">
    <text evidence="11">The sequence shown here is derived from an EMBL/GenBank/DDBJ whole genome shotgun (WGS) entry which is preliminary data.</text>
</comment>
<dbReference type="NCBIfam" id="NF002148">
    <property type="entry name" value="PRK00982.1-2"/>
    <property type="match status" value="1"/>
</dbReference>
<dbReference type="InterPro" id="IPR006162">
    <property type="entry name" value="Ppantetheine_attach_site"/>
</dbReference>
<comment type="pathway">
    <text evidence="7 9">Lipid metabolism; fatty acid biosynthesis.</text>
</comment>
<evidence type="ECO:0000256" key="3">
    <source>
        <dbReference type="ARBA" id="ARBA00022553"/>
    </source>
</evidence>
<comment type="PTM">
    <text evidence="7">4'-phosphopantetheine is transferred from CoA to a specific serine of apo-ACP by AcpS. This modification is essential for activity because fatty acids are bound in thioester linkage to the sulfhydryl of the prosthetic group.</text>
</comment>
<evidence type="ECO:0000313" key="12">
    <source>
        <dbReference type="Proteomes" id="UP000030889"/>
    </source>
</evidence>
<evidence type="ECO:0000256" key="9">
    <source>
        <dbReference type="RuleBase" id="RU003545"/>
    </source>
</evidence>
<evidence type="ECO:0000313" key="11">
    <source>
        <dbReference type="EMBL" id="KHE41383.1"/>
    </source>
</evidence>
<dbReference type="NCBIfam" id="NF002151">
    <property type="entry name" value="PRK00982.1-5"/>
    <property type="match status" value="1"/>
</dbReference>
<protein>
    <recommendedName>
        <fullName evidence="7 8">Acyl carrier protein</fullName>
        <shortName evidence="7">ACP</shortName>
    </recommendedName>
</protein>
<dbReference type="SUPFAM" id="SSF47336">
    <property type="entry name" value="ACP-like"/>
    <property type="match status" value="1"/>
</dbReference>
<evidence type="ECO:0000256" key="8">
    <source>
        <dbReference type="NCBIfam" id="TIGR00517"/>
    </source>
</evidence>
<comment type="PTM">
    <text evidence="9">4'-phosphopantetheine is transferred from CoA to a specific serine of apo-ACP by acpS.</text>
</comment>
<feature type="domain" description="Carrier" evidence="10">
    <location>
        <begin position="1"/>
        <end position="77"/>
    </location>
</feature>
<reference evidence="11 12" key="1">
    <citation type="submission" date="2014-09" db="EMBL/GenBank/DDBJ databases">
        <title>Alistipes sp. 627, sp. nov., a novel member of the family Rikenellaceae isolated from human faeces.</title>
        <authorList>
            <person name="Shkoporov A.N."/>
            <person name="Chaplin A.V."/>
            <person name="Motuzova O.V."/>
            <person name="Kafarskaia L.I."/>
            <person name="Khokhlova E.V."/>
            <person name="Efimov B.A."/>
        </authorList>
    </citation>
    <scope>NUCLEOTIDE SEQUENCE [LARGE SCALE GENOMIC DNA]</scope>
    <source>
        <strain evidence="11 12">627</strain>
    </source>
</reference>
<dbReference type="Gene3D" id="1.10.1200.10">
    <property type="entry name" value="ACP-like"/>
    <property type="match status" value="1"/>
</dbReference>
<keyword evidence="5 7" id="KW-0443">Lipid metabolism</keyword>
<evidence type="ECO:0000259" key="10">
    <source>
        <dbReference type="PROSITE" id="PS50075"/>
    </source>
</evidence>
<name>A0ABR4YHE5_9BACT</name>
<keyword evidence="2 7" id="KW-0444">Lipid biosynthesis</keyword>
<evidence type="ECO:0000256" key="2">
    <source>
        <dbReference type="ARBA" id="ARBA00022516"/>
    </source>
</evidence>
<evidence type="ECO:0000256" key="1">
    <source>
        <dbReference type="ARBA" id="ARBA00022450"/>
    </source>
</evidence>
<dbReference type="Proteomes" id="UP000030889">
    <property type="component" value="Unassembled WGS sequence"/>
</dbReference>
<dbReference type="PROSITE" id="PS50075">
    <property type="entry name" value="CARRIER"/>
    <property type="match status" value="1"/>
</dbReference>
<keyword evidence="7" id="KW-0963">Cytoplasm</keyword>
<evidence type="ECO:0000256" key="6">
    <source>
        <dbReference type="ARBA" id="ARBA00023160"/>
    </source>
</evidence>
<comment type="similarity">
    <text evidence="7">Belongs to the acyl carrier protein (ACP) family.</text>
</comment>
<dbReference type="NCBIfam" id="NF002149">
    <property type="entry name" value="PRK00982.1-3"/>
    <property type="match status" value="1"/>
</dbReference>
<dbReference type="RefSeq" id="WP_022063314.1">
    <property type="nucleotide sequence ID" value="NZ_JRGF01000011.1"/>
</dbReference>
<keyword evidence="12" id="KW-1185">Reference proteome</keyword>
<proteinExistence type="inferred from homology"/>
<evidence type="ECO:0000256" key="4">
    <source>
        <dbReference type="ARBA" id="ARBA00022832"/>
    </source>
</evidence>
<comment type="subcellular location">
    <subcellularLocation>
        <location evidence="7">Cytoplasm</location>
    </subcellularLocation>
</comment>
<gene>
    <name evidence="7" type="primary">acpP</name>
    <name evidence="11" type="ORF">LG35_08570</name>
</gene>
<evidence type="ECO:0000256" key="7">
    <source>
        <dbReference type="HAMAP-Rule" id="MF_01217"/>
    </source>
</evidence>
<dbReference type="InterPro" id="IPR009081">
    <property type="entry name" value="PP-bd_ACP"/>
</dbReference>
<dbReference type="PANTHER" id="PTHR20863">
    <property type="entry name" value="ACYL CARRIER PROTEIN"/>
    <property type="match status" value="1"/>
</dbReference>
<keyword evidence="3 7" id="KW-0597">Phosphoprotein</keyword>
<dbReference type="Pfam" id="PF00550">
    <property type="entry name" value="PP-binding"/>
    <property type="match status" value="1"/>
</dbReference>
<dbReference type="EMBL" id="JRGF01000011">
    <property type="protein sequence ID" value="KHE41383.1"/>
    <property type="molecule type" value="Genomic_DNA"/>
</dbReference>
<feature type="modified residue" description="O-(pantetheine 4'-phosphoryl)serine" evidence="7">
    <location>
        <position position="37"/>
    </location>
</feature>
<organism evidence="11 12">
    <name type="scientific">Alistipes inops</name>
    <dbReference type="NCBI Taxonomy" id="1501391"/>
    <lineage>
        <taxon>Bacteria</taxon>
        <taxon>Pseudomonadati</taxon>
        <taxon>Bacteroidota</taxon>
        <taxon>Bacteroidia</taxon>
        <taxon>Bacteroidales</taxon>
        <taxon>Rikenellaceae</taxon>
        <taxon>Alistipes</taxon>
    </lineage>
</organism>
<dbReference type="PROSITE" id="PS00012">
    <property type="entry name" value="PHOSPHOPANTETHEINE"/>
    <property type="match status" value="1"/>
</dbReference>
<keyword evidence="1 7" id="KW-0596">Phosphopantetheine</keyword>
<dbReference type="InterPro" id="IPR003231">
    <property type="entry name" value="ACP"/>
</dbReference>
<dbReference type="HAMAP" id="MF_01217">
    <property type="entry name" value="Acyl_carrier"/>
    <property type="match status" value="1"/>
</dbReference>
<dbReference type="NCBIfam" id="NF002150">
    <property type="entry name" value="PRK00982.1-4"/>
    <property type="match status" value="1"/>
</dbReference>
<keyword evidence="6 7" id="KW-0275">Fatty acid biosynthesis</keyword>
<evidence type="ECO:0000256" key="5">
    <source>
        <dbReference type="ARBA" id="ARBA00023098"/>
    </source>
</evidence>
<sequence length="78" mass="8604">MSEISSKVVEIIKDRLNVAEKDIELTSSFANDLGADSLDTVELIMEFEKEFGISIPDEDAEKITTVGDAINYIEAHKA</sequence>
<keyword evidence="4 7" id="KW-0276">Fatty acid metabolism</keyword>
<comment type="function">
    <text evidence="7 9">Carrier of the growing fatty acid chain in fatty acid biosynthesis.</text>
</comment>
<dbReference type="PANTHER" id="PTHR20863:SF76">
    <property type="entry name" value="CARRIER DOMAIN-CONTAINING PROTEIN"/>
    <property type="match status" value="1"/>
</dbReference>
<dbReference type="NCBIfam" id="TIGR00517">
    <property type="entry name" value="acyl_carrier"/>
    <property type="match status" value="1"/>
</dbReference>